<dbReference type="AlphaFoldDB" id="A0A0F9QZX1"/>
<reference evidence="1" key="1">
    <citation type="journal article" date="2015" name="Nature">
        <title>Complex archaea that bridge the gap between prokaryotes and eukaryotes.</title>
        <authorList>
            <person name="Spang A."/>
            <person name="Saw J.H."/>
            <person name="Jorgensen S.L."/>
            <person name="Zaremba-Niedzwiedzka K."/>
            <person name="Martijn J."/>
            <person name="Lind A.E."/>
            <person name="van Eijk R."/>
            <person name="Schleper C."/>
            <person name="Guy L."/>
            <person name="Ettema T.J."/>
        </authorList>
    </citation>
    <scope>NUCLEOTIDE SEQUENCE</scope>
</reference>
<proteinExistence type="predicted"/>
<evidence type="ECO:0000313" key="1">
    <source>
        <dbReference type="EMBL" id="KKN18671.1"/>
    </source>
</evidence>
<accession>A0A0F9QZX1</accession>
<comment type="caution">
    <text evidence="1">The sequence shown here is derived from an EMBL/GenBank/DDBJ whole genome shotgun (WGS) entry which is preliminary data.</text>
</comment>
<dbReference type="EMBL" id="LAZR01003405">
    <property type="protein sequence ID" value="KKN18671.1"/>
    <property type="molecule type" value="Genomic_DNA"/>
</dbReference>
<protein>
    <submittedName>
        <fullName evidence="1">Uncharacterized protein</fullName>
    </submittedName>
</protein>
<name>A0A0F9QZX1_9ZZZZ</name>
<sequence>MIKNKIIQKIRFITGKRYLYLEKELDKLSPVALSNLTRMLRDIEYEINSLKRKRLYLMR</sequence>
<organism evidence="1">
    <name type="scientific">marine sediment metagenome</name>
    <dbReference type="NCBI Taxonomy" id="412755"/>
    <lineage>
        <taxon>unclassified sequences</taxon>
        <taxon>metagenomes</taxon>
        <taxon>ecological metagenomes</taxon>
    </lineage>
</organism>
<gene>
    <name evidence="1" type="ORF">LCGC14_0953390</name>
</gene>